<dbReference type="AlphaFoldDB" id="A0A1C7IBA0"/>
<evidence type="ECO:0000259" key="2">
    <source>
        <dbReference type="Pfam" id="PF13335"/>
    </source>
</evidence>
<name>A0A1C7IBA0_9FIRM</name>
<feature type="domain" description="Magnesium chelatase ChlI-like catalytic" evidence="1">
    <location>
        <begin position="193"/>
        <end position="394"/>
    </location>
</feature>
<gene>
    <name evidence="3" type="ORF">A4V09_14995</name>
</gene>
<dbReference type="Proteomes" id="UP000092574">
    <property type="component" value="Chromosome"/>
</dbReference>
<evidence type="ECO:0000259" key="1">
    <source>
        <dbReference type="Pfam" id="PF01078"/>
    </source>
</evidence>
<dbReference type="SUPFAM" id="SSF54211">
    <property type="entry name" value="Ribosomal protein S5 domain 2-like"/>
    <property type="match status" value="1"/>
</dbReference>
<dbReference type="PANTHER" id="PTHR32039">
    <property type="entry name" value="MAGNESIUM-CHELATASE SUBUNIT CHLI"/>
    <property type="match status" value="1"/>
</dbReference>
<dbReference type="InterPro" id="IPR020568">
    <property type="entry name" value="Ribosomal_Su5_D2-typ_SF"/>
</dbReference>
<dbReference type="RefSeq" id="WP_065543102.1">
    <property type="nucleotide sequence ID" value="NZ_CP015405.2"/>
</dbReference>
<dbReference type="InterPro" id="IPR004482">
    <property type="entry name" value="Mg_chelat-rel"/>
</dbReference>
<dbReference type="PANTHER" id="PTHR32039:SF7">
    <property type="entry name" value="COMPETENCE PROTEIN COMM"/>
    <property type="match status" value="1"/>
</dbReference>
<reference evidence="3" key="1">
    <citation type="submission" date="2017-04" db="EMBL/GenBank/DDBJ databases">
        <title>Complete Genome Sequences of Twelve Strains of a Stable Defined Moderately Diverse Mouse Microbiota 2 (sDMDMm2).</title>
        <authorList>
            <person name="Uchimura Y."/>
            <person name="Wyss M."/>
            <person name="Brugiroux S."/>
            <person name="Limenitakis J.P."/>
            <person name="Stecher B."/>
            <person name="McCoy K.D."/>
            <person name="Macpherson A.J."/>
        </authorList>
    </citation>
    <scope>NUCLEOTIDE SEQUENCE</scope>
    <source>
        <strain evidence="3">YL58</strain>
    </source>
</reference>
<dbReference type="STRING" id="1796616.A4V09_14995"/>
<dbReference type="Pfam" id="PF13541">
    <property type="entry name" value="ChlI"/>
    <property type="match status" value="1"/>
</dbReference>
<dbReference type="Pfam" id="PF13335">
    <property type="entry name" value="Mg_chelatase_C"/>
    <property type="match status" value="1"/>
</dbReference>
<protein>
    <submittedName>
        <fullName evidence="3">Magnesium chelatase</fullName>
    </submittedName>
</protein>
<dbReference type="InterPro" id="IPR000523">
    <property type="entry name" value="Mg_chelatse_chII-like_cat_dom"/>
</dbReference>
<organism evidence="3 4">
    <name type="scientific">Blautia pseudococcoides</name>
    <dbReference type="NCBI Taxonomy" id="1796616"/>
    <lineage>
        <taxon>Bacteria</taxon>
        <taxon>Bacillati</taxon>
        <taxon>Bacillota</taxon>
        <taxon>Clostridia</taxon>
        <taxon>Lachnospirales</taxon>
        <taxon>Lachnospiraceae</taxon>
        <taxon>Blautia</taxon>
    </lineage>
</organism>
<proteinExistence type="predicted"/>
<dbReference type="GO" id="GO:0005524">
    <property type="term" value="F:ATP binding"/>
    <property type="evidence" value="ECO:0007669"/>
    <property type="project" value="InterPro"/>
</dbReference>
<dbReference type="OrthoDB" id="9813147at2"/>
<dbReference type="EMBL" id="CP015405">
    <property type="protein sequence ID" value="ANU76950.1"/>
    <property type="molecule type" value="Genomic_DNA"/>
</dbReference>
<dbReference type="InterPro" id="IPR014721">
    <property type="entry name" value="Ribsml_uS5_D2-typ_fold_subgr"/>
</dbReference>
<dbReference type="Gene3D" id="3.30.230.10">
    <property type="match status" value="1"/>
</dbReference>
<feature type="domain" description="Mg chelatase-related protein C-terminal" evidence="2">
    <location>
        <begin position="406"/>
        <end position="501"/>
    </location>
</feature>
<dbReference type="KEGG" id="byl:A4V09_14995"/>
<evidence type="ECO:0000313" key="3">
    <source>
        <dbReference type="EMBL" id="ANU76950.1"/>
    </source>
</evidence>
<keyword evidence="4" id="KW-1185">Reference proteome</keyword>
<sequence length="508" mass="56094">MFSSVMSAAICGVDCVPVRVEADVSSGLPVFNMVGYLSSQVREAQERVRTAIRNTKISLPPKRVTVNLAPADVRKEGNRFDLPIAAALLAAFGYIEKEKLKGVMLAGELGLDGRVNRVRGILPLAETAAQKGCWLCIVPKSNCREALATGKIRVLGVESLQDFLDASGKERWGVRKQTPYGNEEFSEPVYNVDFGEIQGQETVKRAAVIAAAGFHNLLLTGPQGAGKTMIARRIPTIMQKLSREESLEVSRIYSVAGLLSEDQPFLSARPFRSPHHTISPQALAGGGRIPRPGEITLSHRGVLFLDEIPEFSHNSIEILRQPLEEHKVMIARTGGSYEFPAHCMLVAAMNHCPCGRYPDLKRCTCTDRDISRYAGRLSGPILDRIDLCAEAACMTYREISGGKTGRSSAELRKEVEKAFLTQQDRYQGLGICYNSELSGKQVEKYCSVSREGRRLLEKAYEMMNLSARAYHKILKTARTIADLDGEEEIKEAQISEAVCYRGLEKRKV</sequence>
<dbReference type="Pfam" id="PF01078">
    <property type="entry name" value="Mg_chelatase"/>
    <property type="match status" value="1"/>
</dbReference>
<dbReference type="NCBIfam" id="TIGR00368">
    <property type="entry name" value="YifB family Mg chelatase-like AAA ATPase"/>
    <property type="match status" value="1"/>
</dbReference>
<dbReference type="InterPro" id="IPR025158">
    <property type="entry name" value="Mg_chelat-rel_C"/>
</dbReference>
<dbReference type="SUPFAM" id="SSF52540">
    <property type="entry name" value="P-loop containing nucleoside triphosphate hydrolases"/>
    <property type="match status" value="1"/>
</dbReference>
<dbReference type="InterPro" id="IPR027417">
    <property type="entry name" value="P-loop_NTPase"/>
</dbReference>
<accession>A0A1C7IBA0</accession>
<evidence type="ECO:0000313" key="4">
    <source>
        <dbReference type="Proteomes" id="UP000092574"/>
    </source>
</evidence>
<dbReference type="Gene3D" id="3.40.50.300">
    <property type="entry name" value="P-loop containing nucleotide triphosphate hydrolases"/>
    <property type="match status" value="1"/>
</dbReference>
<dbReference type="InterPro" id="IPR045006">
    <property type="entry name" value="CHLI-like"/>
</dbReference>